<gene>
    <name evidence="1" type="ORF">I4F81_003029</name>
</gene>
<dbReference type="Proteomes" id="UP000798662">
    <property type="component" value="Chromosome 1"/>
</dbReference>
<comment type="caution">
    <text evidence="1">The sequence shown here is derived from an EMBL/GenBank/DDBJ whole genome shotgun (WGS) entry which is preliminary data.</text>
</comment>
<protein>
    <submittedName>
        <fullName evidence="1">Uncharacterized protein</fullName>
    </submittedName>
</protein>
<reference evidence="1" key="1">
    <citation type="submission" date="2019-11" db="EMBL/GenBank/DDBJ databases">
        <title>Nori genome reveals adaptations in red seaweeds to the harsh intertidal environment.</title>
        <authorList>
            <person name="Wang D."/>
            <person name="Mao Y."/>
        </authorList>
    </citation>
    <scope>NUCLEOTIDE SEQUENCE</scope>
    <source>
        <tissue evidence="1">Gametophyte</tissue>
    </source>
</reference>
<accession>A0ACC3BR68</accession>
<sequence>MLGKAGEPPVVLRVSRRWCCGCVARGATAWALNALFARGSTTHTPPTGSRPEPRVAVPAASLPPPPPPPRREIPPPCGIAAVRHEHSGAHRPPSPCRPPSSARMGGRGRVPACPDAASRGPTHPLARRLGDGTGGASPPRRRTPPPKACVVCAPALPTHRRSEGGRAGGAGGRGRGGGGWATRRRPADSVSGARTRWPRRGAALGCWSGRAVAWAPRRPTAGCMHLACSSTPPVRTARSGQTRG</sequence>
<name>A0ACC3BR68_PYRYE</name>
<organism evidence="1 2">
    <name type="scientific">Pyropia yezoensis</name>
    <name type="common">Susabi-nori</name>
    <name type="synonym">Porphyra yezoensis</name>
    <dbReference type="NCBI Taxonomy" id="2788"/>
    <lineage>
        <taxon>Eukaryota</taxon>
        <taxon>Rhodophyta</taxon>
        <taxon>Bangiophyceae</taxon>
        <taxon>Bangiales</taxon>
        <taxon>Bangiaceae</taxon>
        <taxon>Pyropia</taxon>
    </lineage>
</organism>
<proteinExistence type="predicted"/>
<evidence type="ECO:0000313" key="1">
    <source>
        <dbReference type="EMBL" id="KAK1860440.1"/>
    </source>
</evidence>
<dbReference type="EMBL" id="CM020618">
    <property type="protein sequence ID" value="KAK1860440.1"/>
    <property type="molecule type" value="Genomic_DNA"/>
</dbReference>
<keyword evidence="2" id="KW-1185">Reference proteome</keyword>
<evidence type="ECO:0000313" key="2">
    <source>
        <dbReference type="Proteomes" id="UP000798662"/>
    </source>
</evidence>